<feature type="signal peptide" evidence="2">
    <location>
        <begin position="1"/>
        <end position="24"/>
    </location>
</feature>
<proteinExistence type="predicted"/>
<accession>A0AAJ6AZH1</accession>
<organism evidence="3 4">
    <name type="scientific">Candidatus Devosia phytovorans</name>
    <dbReference type="NCBI Taxonomy" id="3121372"/>
    <lineage>
        <taxon>Bacteria</taxon>
        <taxon>Pseudomonadati</taxon>
        <taxon>Pseudomonadota</taxon>
        <taxon>Alphaproteobacteria</taxon>
        <taxon>Hyphomicrobiales</taxon>
        <taxon>Devosiaceae</taxon>
        <taxon>Devosia</taxon>
    </lineage>
</organism>
<keyword evidence="1" id="KW-1133">Transmembrane helix</keyword>
<evidence type="ECO:0000256" key="2">
    <source>
        <dbReference type="SAM" id="SignalP"/>
    </source>
</evidence>
<feature type="chain" id="PRO_5042530465" evidence="2">
    <location>
        <begin position="25"/>
        <end position="167"/>
    </location>
</feature>
<keyword evidence="1" id="KW-0812">Transmembrane</keyword>
<evidence type="ECO:0000313" key="3">
    <source>
        <dbReference type="EMBL" id="WEK04580.1"/>
    </source>
</evidence>
<keyword evidence="1" id="KW-0472">Membrane</keyword>
<evidence type="ECO:0000313" key="4">
    <source>
        <dbReference type="Proteomes" id="UP001217476"/>
    </source>
</evidence>
<name>A0AAJ6AZH1_9HYPH</name>
<sequence>MRTIIRAAIAAAFFIALWPVAAFAQAAYADPVILTEQTFTQQLITAVLPALGLVITAVLTWAANQLRKRTGIDIEARHREALQSALMNGILFALQRAGWTAGQPTDPLLNAARGYVEHSVPDALAKFGIDTATATGRAMLDRLLTPHLPLPAGTVMPNGDKLVGRAS</sequence>
<dbReference type="AlphaFoldDB" id="A0AAJ6AZH1"/>
<protein>
    <submittedName>
        <fullName evidence="3">Uncharacterized protein</fullName>
    </submittedName>
</protein>
<keyword evidence="2" id="KW-0732">Signal</keyword>
<evidence type="ECO:0000256" key="1">
    <source>
        <dbReference type="SAM" id="Phobius"/>
    </source>
</evidence>
<feature type="transmembrane region" description="Helical" evidence="1">
    <location>
        <begin position="39"/>
        <end position="62"/>
    </location>
</feature>
<dbReference type="EMBL" id="CP119312">
    <property type="protein sequence ID" value="WEK04580.1"/>
    <property type="molecule type" value="Genomic_DNA"/>
</dbReference>
<gene>
    <name evidence="3" type="ORF">P0Y65_20790</name>
</gene>
<reference evidence="3" key="1">
    <citation type="submission" date="2023-03" db="EMBL/GenBank/DDBJ databases">
        <title>Andean soil-derived lignocellulolytic bacterial consortium as a source of novel taxa and putative plastic-active enzymes.</title>
        <authorList>
            <person name="Diaz-Garcia L."/>
            <person name="Chuvochina M."/>
            <person name="Feuerriegel G."/>
            <person name="Bunk B."/>
            <person name="Sproer C."/>
            <person name="Streit W.R."/>
            <person name="Rodriguez L.M."/>
            <person name="Overmann J."/>
            <person name="Jimenez D.J."/>
        </authorList>
    </citation>
    <scope>NUCLEOTIDE SEQUENCE</scope>
    <source>
        <strain evidence="3">MAG 4196</strain>
    </source>
</reference>
<dbReference type="Proteomes" id="UP001217476">
    <property type="component" value="Chromosome"/>
</dbReference>